<evidence type="ECO:0000313" key="1">
    <source>
        <dbReference type="EMBL" id="KAK4017020.1"/>
    </source>
</evidence>
<protein>
    <submittedName>
        <fullName evidence="1">Uncharacterized protein</fullName>
    </submittedName>
</protein>
<comment type="caution">
    <text evidence="1">The sequence shown here is derived from an EMBL/GenBank/DDBJ whole genome shotgun (WGS) entry which is preliminary data.</text>
</comment>
<gene>
    <name evidence="1" type="ORF">OUZ56_031978</name>
</gene>
<proteinExistence type="predicted"/>
<name>A0ABQ9ZWJ7_9CRUS</name>
<keyword evidence="2" id="KW-1185">Reference proteome</keyword>
<accession>A0ABQ9ZWJ7</accession>
<evidence type="ECO:0000313" key="2">
    <source>
        <dbReference type="Proteomes" id="UP001234178"/>
    </source>
</evidence>
<sequence length="103" mass="11884">MRVNAPFCPSCHRLIDGFIRLAAKEIPAGTERNTTSDKLHNHLVTSIYFYSLFYEITKKEKKNKRKGMNESHRVLTNSGWGDKSKEHQFLYSFGKTISSKTKS</sequence>
<reference evidence="1 2" key="1">
    <citation type="journal article" date="2023" name="Nucleic Acids Res.">
        <title>The hologenome of Daphnia magna reveals possible DNA methylation and microbiome-mediated evolution of the host genome.</title>
        <authorList>
            <person name="Chaturvedi A."/>
            <person name="Li X."/>
            <person name="Dhandapani V."/>
            <person name="Marshall H."/>
            <person name="Kissane S."/>
            <person name="Cuenca-Cambronero M."/>
            <person name="Asole G."/>
            <person name="Calvet F."/>
            <person name="Ruiz-Romero M."/>
            <person name="Marangio P."/>
            <person name="Guigo R."/>
            <person name="Rago D."/>
            <person name="Mirbahai L."/>
            <person name="Eastwood N."/>
            <person name="Colbourne J.K."/>
            <person name="Zhou J."/>
            <person name="Mallon E."/>
            <person name="Orsini L."/>
        </authorList>
    </citation>
    <scope>NUCLEOTIDE SEQUENCE [LARGE SCALE GENOMIC DNA]</scope>
    <source>
        <strain evidence="1">LRV0_1</strain>
    </source>
</reference>
<dbReference type="EMBL" id="JAOYFB010000005">
    <property type="protein sequence ID" value="KAK4017020.1"/>
    <property type="molecule type" value="Genomic_DNA"/>
</dbReference>
<dbReference type="Proteomes" id="UP001234178">
    <property type="component" value="Unassembled WGS sequence"/>
</dbReference>
<organism evidence="1 2">
    <name type="scientific">Daphnia magna</name>
    <dbReference type="NCBI Taxonomy" id="35525"/>
    <lineage>
        <taxon>Eukaryota</taxon>
        <taxon>Metazoa</taxon>
        <taxon>Ecdysozoa</taxon>
        <taxon>Arthropoda</taxon>
        <taxon>Crustacea</taxon>
        <taxon>Branchiopoda</taxon>
        <taxon>Diplostraca</taxon>
        <taxon>Cladocera</taxon>
        <taxon>Anomopoda</taxon>
        <taxon>Daphniidae</taxon>
        <taxon>Daphnia</taxon>
    </lineage>
</organism>